<dbReference type="FunCoup" id="A0A1W4WV46">
    <property type="interactions" value="219"/>
</dbReference>
<dbReference type="CDD" id="cd20267">
    <property type="entry name" value="Complex1_LYR_LYRM7"/>
    <property type="match status" value="1"/>
</dbReference>
<evidence type="ECO:0000256" key="1">
    <source>
        <dbReference type="ARBA" id="ARBA00004305"/>
    </source>
</evidence>
<evidence type="ECO:0000256" key="4">
    <source>
        <dbReference type="ARBA" id="ARBA00023186"/>
    </source>
</evidence>
<sequence length="108" mass="12695">MNQSFKREVLWCFKNLHKARKEVFAGDTYALELCRNKINEEFKKHKTLNDETVINELLKQSKNIAHELRTTVIQAREVEPGKYRVQIRPDTTKLDNVPFKDSSCSDVK</sequence>
<dbReference type="Proteomes" id="UP000192223">
    <property type="component" value="Unplaced"/>
</dbReference>
<keyword evidence="4" id="KW-0143">Chaperone</keyword>
<dbReference type="AlphaFoldDB" id="A0A1W4WV46"/>
<keyword evidence="3" id="KW-0496">Mitochondrion</keyword>
<comment type="subcellular location">
    <subcellularLocation>
        <location evidence="1">Mitochondrion matrix</location>
    </subcellularLocation>
</comment>
<evidence type="ECO:0000313" key="5">
    <source>
        <dbReference type="Proteomes" id="UP000192223"/>
    </source>
</evidence>
<proteinExistence type="inferred from homology"/>
<protein>
    <submittedName>
        <fullName evidence="6">Complex III assembly factor LYRM7</fullName>
    </submittedName>
</protein>
<dbReference type="STRING" id="224129.A0A1W4WV46"/>
<evidence type="ECO:0000256" key="3">
    <source>
        <dbReference type="ARBA" id="ARBA00023128"/>
    </source>
</evidence>
<dbReference type="GO" id="GO:0005759">
    <property type="term" value="C:mitochondrial matrix"/>
    <property type="evidence" value="ECO:0007669"/>
    <property type="project" value="UniProtKB-SubCell"/>
</dbReference>
<dbReference type="InterPro" id="IPR050435">
    <property type="entry name" value="MZM1/LYRM7"/>
</dbReference>
<dbReference type="RefSeq" id="XP_018324013.1">
    <property type="nucleotide sequence ID" value="XM_018468511.2"/>
</dbReference>
<accession>A0A1W4WV46</accession>
<comment type="similarity">
    <text evidence="2">Belongs to the complex I LYR family.</text>
</comment>
<reference evidence="6" key="1">
    <citation type="submission" date="2025-08" db="UniProtKB">
        <authorList>
            <consortium name="RefSeq"/>
        </authorList>
    </citation>
    <scope>IDENTIFICATION</scope>
    <source>
        <tissue evidence="6">Entire body</tissue>
    </source>
</reference>
<dbReference type="GO" id="GO:0034551">
    <property type="term" value="P:mitochondrial respiratory chain complex III assembly"/>
    <property type="evidence" value="ECO:0007669"/>
    <property type="project" value="InterPro"/>
</dbReference>
<dbReference type="InParanoid" id="A0A1W4WV46"/>
<dbReference type="OrthoDB" id="529194at2759"/>
<keyword evidence="5" id="KW-1185">Reference proteome</keyword>
<dbReference type="PANTHER" id="PTHR46749">
    <property type="entry name" value="COMPLEX III ASSEMBLY FACTOR LYRM7"/>
    <property type="match status" value="1"/>
</dbReference>
<dbReference type="PANTHER" id="PTHR46749:SF1">
    <property type="entry name" value="COMPLEX III ASSEMBLY FACTOR LYRM7"/>
    <property type="match status" value="1"/>
</dbReference>
<dbReference type="GO" id="GO:0044183">
    <property type="term" value="F:protein folding chaperone"/>
    <property type="evidence" value="ECO:0007669"/>
    <property type="project" value="TreeGrafter"/>
</dbReference>
<evidence type="ECO:0000256" key="2">
    <source>
        <dbReference type="ARBA" id="ARBA00009508"/>
    </source>
</evidence>
<name>A0A1W4WV46_AGRPL</name>
<dbReference type="Pfam" id="PF13233">
    <property type="entry name" value="Complex1_LYR_2"/>
    <property type="match status" value="1"/>
</dbReference>
<organism evidence="5 6">
    <name type="scientific">Agrilus planipennis</name>
    <name type="common">Emerald ash borer</name>
    <name type="synonym">Agrilus marcopoli</name>
    <dbReference type="NCBI Taxonomy" id="224129"/>
    <lineage>
        <taxon>Eukaryota</taxon>
        <taxon>Metazoa</taxon>
        <taxon>Ecdysozoa</taxon>
        <taxon>Arthropoda</taxon>
        <taxon>Hexapoda</taxon>
        <taxon>Insecta</taxon>
        <taxon>Pterygota</taxon>
        <taxon>Neoptera</taxon>
        <taxon>Endopterygota</taxon>
        <taxon>Coleoptera</taxon>
        <taxon>Polyphaga</taxon>
        <taxon>Elateriformia</taxon>
        <taxon>Buprestoidea</taxon>
        <taxon>Buprestidae</taxon>
        <taxon>Agrilinae</taxon>
        <taxon>Agrilus</taxon>
    </lineage>
</organism>
<dbReference type="GeneID" id="108736182"/>
<gene>
    <name evidence="6" type="primary">LOC108736182</name>
</gene>
<dbReference type="KEGG" id="apln:108736182"/>
<evidence type="ECO:0000313" key="6">
    <source>
        <dbReference type="RefSeq" id="XP_018324013.1"/>
    </source>
</evidence>
<dbReference type="InterPro" id="IPR045298">
    <property type="entry name" value="Complex1_LYR_LYRM7"/>
</dbReference>